<reference evidence="3" key="1">
    <citation type="submission" date="2017-04" db="EMBL/GenBank/DDBJ databases">
        <authorList>
            <person name="Varghese N."/>
            <person name="Submissions S."/>
        </authorList>
    </citation>
    <scope>NUCLEOTIDE SEQUENCE [LARGE SCALE GENOMIC DNA]</scope>
    <source>
        <strain evidence="3">DSM 12126</strain>
    </source>
</reference>
<dbReference type="RefSeq" id="WP_200815634.1">
    <property type="nucleotide sequence ID" value="NZ_FWXT01000001.1"/>
</dbReference>
<feature type="transmembrane region" description="Helical" evidence="1">
    <location>
        <begin position="21"/>
        <end position="44"/>
    </location>
</feature>
<organism evidence="2 3">
    <name type="scientific">Pedobacter africanus</name>
    <dbReference type="NCBI Taxonomy" id="151894"/>
    <lineage>
        <taxon>Bacteria</taxon>
        <taxon>Pseudomonadati</taxon>
        <taxon>Bacteroidota</taxon>
        <taxon>Sphingobacteriia</taxon>
        <taxon>Sphingobacteriales</taxon>
        <taxon>Sphingobacteriaceae</taxon>
        <taxon>Pedobacter</taxon>
    </lineage>
</organism>
<dbReference type="Proteomes" id="UP000192756">
    <property type="component" value="Unassembled WGS sequence"/>
</dbReference>
<evidence type="ECO:0000256" key="1">
    <source>
        <dbReference type="SAM" id="Phobius"/>
    </source>
</evidence>
<proteinExistence type="predicted"/>
<keyword evidence="1" id="KW-1133">Transmembrane helix</keyword>
<gene>
    <name evidence="2" type="ORF">SAMN04488524_2296</name>
</gene>
<accession>A0A1W2BFZ3</accession>
<name>A0A1W2BFZ3_9SPHI</name>
<evidence type="ECO:0000313" key="2">
    <source>
        <dbReference type="EMBL" id="SMC71348.1"/>
    </source>
</evidence>
<sequence length="45" mass="5343">MYLFRKKDPNRPINTNIRIMHIINAIAIIVFAAGVLWKLMAWLFK</sequence>
<protein>
    <submittedName>
        <fullName evidence="2">Uncharacterized protein</fullName>
    </submittedName>
</protein>
<dbReference type="EMBL" id="FWXT01000001">
    <property type="protein sequence ID" value="SMC71348.1"/>
    <property type="molecule type" value="Genomic_DNA"/>
</dbReference>
<dbReference type="InterPro" id="IPR046615">
    <property type="entry name" value="DUF6728"/>
</dbReference>
<evidence type="ECO:0000313" key="3">
    <source>
        <dbReference type="Proteomes" id="UP000192756"/>
    </source>
</evidence>
<keyword evidence="1" id="KW-0472">Membrane</keyword>
<dbReference type="AlphaFoldDB" id="A0A1W2BFZ3"/>
<keyword evidence="1" id="KW-0812">Transmembrane</keyword>
<dbReference type="STRING" id="151894.SAMN04488524_2296"/>
<dbReference type="Pfam" id="PF20498">
    <property type="entry name" value="DUF6728"/>
    <property type="match status" value="1"/>
</dbReference>
<keyword evidence="3" id="KW-1185">Reference proteome</keyword>